<feature type="compositionally biased region" description="Polar residues" evidence="1">
    <location>
        <begin position="646"/>
        <end position="657"/>
    </location>
</feature>
<feature type="region of interest" description="Disordered" evidence="1">
    <location>
        <begin position="431"/>
        <end position="456"/>
    </location>
</feature>
<evidence type="ECO:0000313" key="2">
    <source>
        <dbReference type="EMBL" id="KAK1771168.1"/>
    </source>
</evidence>
<reference evidence="2" key="1">
    <citation type="submission" date="2023-06" db="EMBL/GenBank/DDBJ databases">
        <title>Genome-scale phylogeny and comparative genomics of the fungal order Sordariales.</title>
        <authorList>
            <consortium name="Lawrence Berkeley National Laboratory"/>
            <person name="Hensen N."/>
            <person name="Bonometti L."/>
            <person name="Westerberg I."/>
            <person name="Brannstrom I.O."/>
            <person name="Guillou S."/>
            <person name="Cros-Aarteil S."/>
            <person name="Calhoun S."/>
            <person name="Haridas S."/>
            <person name="Kuo A."/>
            <person name="Mondo S."/>
            <person name="Pangilinan J."/>
            <person name="Riley R."/>
            <person name="Labutti K."/>
            <person name="Andreopoulos B."/>
            <person name="Lipzen A."/>
            <person name="Chen C."/>
            <person name="Yanf M."/>
            <person name="Daum C."/>
            <person name="Ng V."/>
            <person name="Clum A."/>
            <person name="Steindorff A."/>
            <person name="Ohm R."/>
            <person name="Martin F."/>
            <person name="Silar P."/>
            <person name="Natvig D."/>
            <person name="Lalanne C."/>
            <person name="Gautier V."/>
            <person name="Ament-Velasquez S.L."/>
            <person name="Kruys A."/>
            <person name="Hutchinson M.I."/>
            <person name="Powell A.J."/>
            <person name="Barry K."/>
            <person name="Miller A.N."/>
            <person name="Grigoriev I.V."/>
            <person name="Debuchy R."/>
            <person name="Gladieux P."/>
            <person name="Thoren M.H."/>
            <person name="Johannesson H."/>
        </authorList>
    </citation>
    <scope>NUCLEOTIDE SEQUENCE</scope>
    <source>
        <strain evidence="2">8032-3</strain>
    </source>
</reference>
<feature type="region of interest" description="Disordered" evidence="1">
    <location>
        <begin position="80"/>
        <end position="181"/>
    </location>
</feature>
<feature type="compositionally biased region" description="Basic residues" evidence="1">
    <location>
        <begin position="150"/>
        <end position="167"/>
    </location>
</feature>
<feature type="compositionally biased region" description="Pro residues" evidence="1">
    <location>
        <begin position="244"/>
        <end position="256"/>
    </location>
</feature>
<comment type="caution">
    <text evidence="2">The sequence shown here is derived from an EMBL/GenBank/DDBJ whole genome shotgun (WGS) entry which is preliminary data.</text>
</comment>
<gene>
    <name evidence="2" type="ORF">QBC33DRAFT_511955</name>
</gene>
<dbReference type="AlphaFoldDB" id="A0AAJ0C904"/>
<keyword evidence="3" id="KW-1185">Reference proteome</keyword>
<sequence>MADIVGKKKMAFFPAFTTRGRGTEVPIQAPTASRAMATTAYSKEETIRTVPYEPQSQGGRYPPKTVDELASALLDDSTLDQWPSLGENHIPNIGPVVAPSPTKQTAPPSSEARQVPHLDSTGESGDSSYRPPGNRKNIAPAERSSPSMPRKSRKNRGKGSVRTRRVSPRGSSGIGPANVLPSSCTGTIHPLRMNPTKLASSTSVPLSGLEEQLDGKIALSSNTGHAGPAEVTQKAEHMLAARPSPNPNSRPMPCIPPSKTTSRVSRLMKQRSVFKKMTDALADRFYNKSQIFSKSRGTMGENPADQMFLAEQPVNLLERDSPVVSIGLRRHEGENRGRNGAQGLDGGRVSRKLTLNNGKSLRNAKSLEDPFSEPACVKRSPTEFENLLRDKSVSETDVSFVPRLPTKNPFETENVLGSSIDAILPSAPLASSTPRLRLERSSAASDSPTKKSRGTVASDVIGASLCTDTSDSKTSGPSRDGLGCQVLRETSQNIIGARNRRAMLGYSYVPVVGAEDRKKHPSPNKSDLELLEMRFRKQFPKLTLGVPDENDERDELAGSFMSPFSPNPRVVVENKSRMGDDVMSLDATDDESLSTKARGSLPGRYKDASRLPTSGPLTRSRKQARLTMYRQLPRKSMETDELQWDMKTSSLEMSEVY</sequence>
<evidence type="ECO:0000256" key="1">
    <source>
        <dbReference type="SAM" id="MobiDB-lite"/>
    </source>
</evidence>
<name>A0AAJ0C904_9PEZI</name>
<feature type="region of interest" description="Disordered" evidence="1">
    <location>
        <begin position="587"/>
        <end position="657"/>
    </location>
</feature>
<dbReference type="RefSeq" id="XP_060287381.1">
    <property type="nucleotide sequence ID" value="XM_060425879.1"/>
</dbReference>
<feature type="region of interest" description="Disordered" evidence="1">
    <location>
        <begin position="241"/>
        <end position="262"/>
    </location>
</feature>
<feature type="compositionally biased region" description="Polar residues" evidence="1">
    <location>
        <begin position="101"/>
        <end position="112"/>
    </location>
</feature>
<dbReference type="EMBL" id="MU838999">
    <property type="protein sequence ID" value="KAK1771168.1"/>
    <property type="molecule type" value="Genomic_DNA"/>
</dbReference>
<evidence type="ECO:0000313" key="3">
    <source>
        <dbReference type="Proteomes" id="UP001244011"/>
    </source>
</evidence>
<protein>
    <submittedName>
        <fullName evidence="2">Uncharacterized protein</fullName>
    </submittedName>
</protein>
<feature type="region of interest" description="Disordered" evidence="1">
    <location>
        <begin position="38"/>
        <end position="64"/>
    </location>
</feature>
<dbReference type="GeneID" id="85309066"/>
<accession>A0AAJ0C904</accession>
<proteinExistence type="predicted"/>
<organism evidence="2 3">
    <name type="scientific">Phialemonium atrogriseum</name>
    <dbReference type="NCBI Taxonomy" id="1093897"/>
    <lineage>
        <taxon>Eukaryota</taxon>
        <taxon>Fungi</taxon>
        <taxon>Dikarya</taxon>
        <taxon>Ascomycota</taxon>
        <taxon>Pezizomycotina</taxon>
        <taxon>Sordariomycetes</taxon>
        <taxon>Sordariomycetidae</taxon>
        <taxon>Cephalothecales</taxon>
        <taxon>Cephalothecaceae</taxon>
        <taxon>Phialemonium</taxon>
    </lineage>
</organism>
<dbReference type="Proteomes" id="UP001244011">
    <property type="component" value="Unassembled WGS sequence"/>
</dbReference>